<name>A0A413YU28_9FIRM</name>
<accession>A0A413YU28</accession>
<dbReference type="Pfam" id="PF06152">
    <property type="entry name" value="Phage_min_cap2"/>
    <property type="match status" value="1"/>
</dbReference>
<comment type="caution">
    <text evidence="1">The sequence shown here is derived from an EMBL/GenBank/DDBJ whole genome shotgun (WGS) entry which is preliminary data.</text>
</comment>
<evidence type="ECO:0000313" key="1">
    <source>
        <dbReference type="EMBL" id="RHC12581.1"/>
    </source>
</evidence>
<reference evidence="1 2" key="1">
    <citation type="submission" date="2018-08" db="EMBL/GenBank/DDBJ databases">
        <title>A genome reference for cultivated species of the human gut microbiota.</title>
        <authorList>
            <person name="Zou Y."/>
            <person name="Xue W."/>
            <person name="Luo G."/>
        </authorList>
    </citation>
    <scope>NUCLEOTIDE SEQUENCE [LARGE SCALE GENOMIC DNA]</scope>
    <source>
        <strain evidence="1 2">AM37-3BH</strain>
    </source>
</reference>
<organism evidence="1 2">
    <name type="scientific">Lachnospira eligens</name>
    <dbReference type="NCBI Taxonomy" id="39485"/>
    <lineage>
        <taxon>Bacteria</taxon>
        <taxon>Bacillati</taxon>
        <taxon>Bacillota</taxon>
        <taxon>Clostridia</taxon>
        <taxon>Lachnospirales</taxon>
        <taxon>Lachnospiraceae</taxon>
        <taxon>Lachnospira</taxon>
    </lineage>
</organism>
<dbReference type="GO" id="GO:0005198">
    <property type="term" value="F:structural molecule activity"/>
    <property type="evidence" value="ECO:0007669"/>
    <property type="project" value="InterPro"/>
</dbReference>
<sequence length="581" mass="66598">MLNTAYDIEKAFKAIEDELIASMMRNLASHRAEETDMGFNWSQWQVEQLKALEKYKTQNKKKFTKSFSNINDSIDAMIFAARQEGGTEQEQKILRALKKGLKASKVSQGAEGAFFRLNTRKLEALIKATKNDFGTAEKAMLRMSEDKYRQIIFNAEVYAATGAGTYEKAVDMATKDFLKAGINCIEYSNGARHSMKSYAKMAIQTACKRAYLTGEGEMRQSWGISTVIMNKRANACPKCLPFVGKILIDDVWSGGKASDGPYPLMSSAMAAGLYHPNCKDVHTTYFPELDDEPDSKFSKKELEQVKKDYRQDQKQQYAGRMVEQFDRLSKYSIDPDNKKVYTARKEQWENVVANGQKNDIMESDLSTFKCKLRNDSDIEKEYYNILKEKFSHGNKAAKHLFAKYAGGETIDVSMYEGTAHFNTKTKKISMHYKADMSNIRGAGTTWYHEHGHLIDDSLGMVSRDEHFKELLEQDTFQYRIKYGKEHNLKTYDKVDRAISNDLQDIRRHSAVSDLLDGLTKGNIKGCAGHSIDYWDNQENIASEAFAHMFEAQFDEVHYKEMQKYFPKSLEYFEKKLKEVAR</sequence>
<dbReference type="EMBL" id="QSHM01000010">
    <property type="protein sequence ID" value="RHC12581.1"/>
    <property type="molecule type" value="Genomic_DNA"/>
</dbReference>
<protein>
    <submittedName>
        <fullName evidence="1">Minor capsid protein</fullName>
    </submittedName>
</protein>
<evidence type="ECO:0000313" key="2">
    <source>
        <dbReference type="Proteomes" id="UP000285844"/>
    </source>
</evidence>
<dbReference type="RefSeq" id="WP_118362809.1">
    <property type="nucleotide sequence ID" value="NZ_QSHM01000010.1"/>
</dbReference>
<dbReference type="Proteomes" id="UP000285844">
    <property type="component" value="Unassembled WGS sequence"/>
</dbReference>
<proteinExistence type="predicted"/>
<dbReference type="InterPro" id="IPR009319">
    <property type="entry name" value="Phage_A118_VSP1"/>
</dbReference>
<gene>
    <name evidence="1" type="ORF">DW858_09440</name>
</gene>
<dbReference type="AlphaFoldDB" id="A0A413YU28"/>